<dbReference type="InterPro" id="IPR005149">
    <property type="entry name" value="Tscrpt_reg_PadR_N"/>
</dbReference>
<dbReference type="PANTHER" id="PTHR43252">
    <property type="entry name" value="TRANSCRIPTIONAL REGULATOR YQJI"/>
    <property type="match status" value="1"/>
</dbReference>
<organism evidence="3 4">
    <name type="scientific">Listeria kieliensis</name>
    <dbReference type="NCBI Taxonomy" id="1621700"/>
    <lineage>
        <taxon>Bacteria</taxon>
        <taxon>Bacillati</taxon>
        <taxon>Bacillota</taxon>
        <taxon>Bacilli</taxon>
        <taxon>Bacillales</taxon>
        <taxon>Listeriaceae</taxon>
        <taxon>Listeria</taxon>
    </lineage>
</organism>
<dbReference type="Pfam" id="PF03551">
    <property type="entry name" value="PadR"/>
    <property type="match status" value="1"/>
</dbReference>
<sequence>MIAREASSGYDLAYRLKIMQNTHHSQIYPMLAKLEDNGYLVSTTQFQERKPNKKIYAITIDGIELLREWSKTAVKVPVSRDEFIIKLQLDWLNPKRTKELLKERISYLEEQLQETEKTLVAIQETLGLVSADEKQSNMPYQIYQRKYQLTLTEKNWCLSLLGK</sequence>
<protein>
    <submittedName>
        <fullName evidence="3">PadR family transcriptional regulator</fullName>
    </submittedName>
</protein>
<name>A0A3D8TXB5_9LIST</name>
<feature type="domain" description="Transcription regulator PadR N-terminal" evidence="2">
    <location>
        <begin position="2"/>
        <end position="67"/>
    </location>
</feature>
<proteinExistence type="predicted"/>
<reference evidence="4" key="1">
    <citation type="submission" date="2015-04" db="EMBL/GenBank/DDBJ databases">
        <authorList>
            <person name="Schardt J."/>
            <person name="Mueller-Herbst S."/>
            <person name="Scherer S."/>
            <person name="Huptas C."/>
        </authorList>
    </citation>
    <scope>NUCLEOTIDE SEQUENCE [LARGE SCALE GENOMIC DNA]</scope>
    <source>
        <strain evidence="4">Kiel-L1</strain>
    </source>
</reference>
<evidence type="ECO:0000259" key="2">
    <source>
        <dbReference type="Pfam" id="PF03551"/>
    </source>
</evidence>
<dbReference type="Proteomes" id="UP000257055">
    <property type="component" value="Unassembled WGS sequence"/>
</dbReference>
<gene>
    <name evidence="3" type="ORF">UR08_04180</name>
</gene>
<dbReference type="PANTHER" id="PTHR43252:SF4">
    <property type="entry name" value="TRANSCRIPTIONAL REGULATORY PROTEIN"/>
    <property type="match status" value="1"/>
</dbReference>
<dbReference type="AlphaFoldDB" id="A0A3D8TXB5"/>
<dbReference type="RefSeq" id="WP_115752716.1">
    <property type="nucleotide sequence ID" value="NZ_LARY01000001.1"/>
</dbReference>
<dbReference type="SUPFAM" id="SSF46785">
    <property type="entry name" value="Winged helix' DNA-binding domain"/>
    <property type="match status" value="1"/>
</dbReference>
<feature type="coiled-coil region" evidence="1">
    <location>
        <begin position="98"/>
        <end position="125"/>
    </location>
</feature>
<evidence type="ECO:0000256" key="1">
    <source>
        <dbReference type="SAM" id="Coils"/>
    </source>
</evidence>
<evidence type="ECO:0000313" key="4">
    <source>
        <dbReference type="Proteomes" id="UP000257055"/>
    </source>
</evidence>
<evidence type="ECO:0000313" key="3">
    <source>
        <dbReference type="EMBL" id="RDX03044.1"/>
    </source>
</evidence>
<dbReference type="InterPro" id="IPR036390">
    <property type="entry name" value="WH_DNA-bd_sf"/>
</dbReference>
<dbReference type="InterPro" id="IPR036388">
    <property type="entry name" value="WH-like_DNA-bd_sf"/>
</dbReference>
<dbReference type="EMBL" id="LARY01000001">
    <property type="protein sequence ID" value="RDX03044.1"/>
    <property type="molecule type" value="Genomic_DNA"/>
</dbReference>
<dbReference type="Gene3D" id="1.10.10.10">
    <property type="entry name" value="Winged helix-like DNA-binding domain superfamily/Winged helix DNA-binding domain"/>
    <property type="match status" value="1"/>
</dbReference>
<keyword evidence="4" id="KW-1185">Reference proteome</keyword>
<accession>A0A3D8TXB5</accession>
<keyword evidence="1" id="KW-0175">Coiled coil</keyword>
<comment type="caution">
    <text evidence="3">The sequence shown here is derived from an EMBL/GenBank/DDBJ whole genome shotgun (WGS) entry which is preliminary data.</text>
</comment>